<keyword evidence="2" id="KW-1185">Reference proteome</keyword>
<gene>
    <name evidence="1" type="ORF">O181_076727</name>
</gene>
<reference evidence="1" key="1">
    <citation type="submission" date="2021-03" db="EMBL/GenBank/DDBJ databases">
        <title>Draft genome sequence of rust myrtle Austropuccinia psidii MF-1, a brazilian biotype.</title>
        <authorList>
            <person name="Quecine M.C."/>
            <person name="Pachon D.M.R."/>
            <person name="Bonatelli M.L."/>
            <person name="Correr F.H."/>
            <person name="Franceschini L.M."/>
            <person name="Leite T.F."/>
            <person name="Margarido G.R.A."/>
            <person name="Almeida C.A."/>
            <person name="Ferrarezi J.A."/>
            <person name="Labate C.A."/>
        </authorList>
    </citation>
    <scope>NUCLEOTIDE SEQUENCE</scope>
    <source>
        <strain evidence="1">MF-1</strain>
    </source>
</reference>
<evidence type="ECO:0000313" key="2">
    <source>
        <dbReference type="Proteomes" id="UP000765509"/>
    </source>
</evidence>
<protein>
    <submittedName>
        <fullName evidence="1">Uncharacterized protein</fullName>
    </submittedName>
</protein>
<dbReference type="Proteomes" id="UP000765509">
    <property type="component" value="Unassembled WGS sequence"/>
</dbReference>
<comment type="caution">
    <text evidence="1">The sequence shown here is derived from an EMBL/GenBank/DDBJ whole genome shotgun (WGS) entry which is preliminary data.</text>
</comment>
<dbReference type="EMBL" id="AVOT02041643">
    <property type="protein sequence ID" value="MBW0537012.1"/>
    <property type="molecule type" value="Genomic_DNA"/>
</dbReference>
<dbReference type="OrthoDB" id="2595244at2759"/>
<organism evidence="1 2">
    <name type="scientific">Austropuccinia psidii MF-1</name>
    <dbReference type="NCBI Taxonomy" id="1389203"/>
    <lineage>
        <taxon>Eukaryota</taxon>
        <taxon>Fungi</taxon>
        <taxon>Dikarya</taxon>
        <taxon>Basidiomycota</taxon>
        <taxon>Pucciniomycotina</taxon>
        <taxon>Pucciniomycetes</taxon>
        <taxon>Pucciniales</taxon>
        <taxon>Sphaerophragmiaceae</taxon>
        <taxon>Austropuccinia</taxon>
    </lineage>
</organism>
<accession>A0A9Q3IE25</accession>
<sequence length="155" mass="17958">MQNLVNKISLVNLELEEYKKEQRNEAKVSLHLTDTRGKELSTICNSQRKACASIENSLGSIIFHEGYINSKIDRPYHPLLMRVAYPERAKSREDFELKIQELCELVAMRNIGNNEEVKITTPNIRAWNSIKYRTAGDFRAPNNYTFLDMDPIPKI</sequence>
<name>A0A9Q3IE25_9BASI</name>
<evidence type="ECO:0000313" key="1">
    <source>
        <dbReference type="EMBL" id="MBW0537012.1"/>
    </source>
</evidence>
<proteinExistence type="predicted"/>
<dbReference type="AlphaFoldDB" id="A0A9Q3IE25"/>